<evidence type="ECO:0000313" key="2">
    <source>
        <dbReference type="EMBL" id="OUJ74812.1"/>
    </source>
</evidence>
<accession>A0A243WGD1</accession>
<sequence>MKTYAKLSQSTTRSQASTLQAKRSQNSNAIINNRPGSARQRQLQTIVAGQSIQQKQWGARMNKMTAPAQLMLCGEAVTDSNVAPLAKWQHNENTTVRLEAGKDDVGADRSWKLILAVNGTDKGTISLFYRANEKTFKPDNLEVPSSSDRDKGYGMILSKYAIKAINDVDDIKAIRIQSSKLELNLMNPISAYISMKELFSFYNGPESEEHASGLDGQVDIGQAALATFKSSGEKSKGFDVEKFPLFWAKLVSLAENNNVIFHNAALNDRNYTKENALAMLQLMARANIRAVKGFGLNVEASMNPSTQTVNTDMVDLALM</sequence>
<feature type="region of interest" description="Disordered" evidence="1">
    <location>
        <begin position="1"/>
        <end position="37"/>
    </location>
</feature>
<dbReference type="AlphaFoldDB" id="A0A243WGD1"/>
<protein>
    <submittedName>
        <fullName evidence="2">Uncharacterized protein</fullName>
    </submittedName>
</protein>
<comment type="caution">
    <text evidence="2">The sequence shown here is derived from an EMBL/GenBank/DDBJ whole genome shotgun (WGS) entry which is preliminary data.</text>
</comment>
<organism evidence="2 3">
    <name type="scientific">Hymenobacter crusticola</name>
    <dbReference type="NCBI Taxonomy" id="1770526"/>
    <lineage>
        <taxon>Bacteria</taxon>
        <taxon>Pseudomonadati</taxon>
        <taxon>Bacteroidota</taxon>
        <taxon>Cytophagia</taxon>
        <taxon>Cytophagales</taxon>
        <taxon>Hymenobacteraceae</taxon>
        <taxon>Hymenobacter</taxon>
    </lineage>
</organism>
<evidence type="ECO:0000256" key="1">
    <source>
        <dbReference type="SAM" id="MobiDB-lite"/>
    </source>
</evidence>
<evidence type="ECO:0000313" key="3">
    <source>
        <dbReference type="Proteomes" id="UP000194873"/>
    </source>
</evidence>
<gene>
    <name evidence="2" type="ORF">BXP70_08635</name>
</gene>
<keyword evidence="3" id="KW-1185">Reference proteome</keyword>
<dbReference type="Proteomes" id="UP000194873">
    <property type="component" value="Unassembled WGS sequence"/>
</dbReference>
<dbReference type="EMBL" id="MTSE01000003">
    <property type="protein sequence ID" value="OUJ74812.1"/>
    <property type="molecule type" value="Genomic_DNA"/>
</dbReference>
<proteinExistence type="predicted"/>
<reference evidence="2 3" key="1">
    <citation type="submission" date="2017-01" db="EMBL/GenBank/DDBJ databases">
        <title>A new Hymenobacter.</title>
        <authorList>
            <person name="Liang Y."/>
            <person name="Feng F."/>
        </authorList>
    </citation>
    <scope>NUCLEOTIDE SEQUENCE [LARGE SCALE GENOMIC DNA]</scope>
    <source>
        <strain evidence="2">MIMBbqt21</strain>
    </source>
</reference>
<dbReference type="RefSeq" id="WP_086593621.1">
    <property type="nucleotide sequence ID" value="NZ_MTSE01000003.1"/>
</dbReference>
<name>A0A243WGD1_9BACT</name>